<evidence type="ECO:0000259" key="2">
    <source>
        <dbReference type="Pfam" id="PF04149"/>
    </source>
</evidence>
<dbReference type="Pfam" id="PF04149">
    <property type="entry name" value="DUF397"/>
    <property type="match status" value="3"/>
</dbReference>
<reference evidence="3 4" key="1">
    <citation type="submission" date="2017-07" db="EMBL/GenBank/DDBJ databases">
        <title>Amycolatopsis antarcticus sp. nov., isolated from the surface of an Antarcticus brown macroalga.</title>
        <authorList>
            <person name="Wang J."/>
            <person name="Leiva S."/>
            <person name="Huang J."/>
            <person name="Huang Y."/>
        </authorList>
    </citation>
    <scope>NUCLEOTIDE SEQUENCE [LARGE SCALE GENOMIC DNA]</scope>
    <source>
        <strain evidence="3 4">AU-G6</strain>
    </source>
</reference>
<feature type="region of interest" description="Disordered" evidence="1">
    <location>
        <begin position="1"/>
        <end position="23"/>
    </location>
</feature>
<evidence type="ECO:0000313" key="4">
    <source>
        <dbReference type="Proteomes" id="UP000242444"/>
    </source>
</evidence>
<feature type="domain" description="DUF397" evidence="2">
    <location>
        <begin position="32"/>
        <end position="51"/>
    </location>
</feature>
<dbReference type="OrthoDB" id="3430276at2"/>
<dbReference type="InParanoid" id="A0A263D4J4"/>
<gene>
    <name evidence="3" type="ORF">CFN78_12165</name>
</gene>
<accession>A0A263D4J4</accession>
<feature type="domain" description="DUF397" evidence="2">
    <location>
        <begin position="9"/>
        <end position="30"/>
    </location>
</feature>
<dbReference type="RefSeq" id="WP_094862846.1">
    <property type="nucleotide sequence ID" value="NZ_NKYE01000006.1"/>
</dbReference>
<keyword evidence="4" id="KW-1185">Reference proteome</keyword>
<sequence>MTGTSQAALTWRKSSHSTDNGSCVEVATLPPGWRRSSHSQDNGECVEVAALAPGWHRSSHSTDNGDCVEIAAVPAGRAVRDSKDPGGGALTLPGAAFAALLREITG</sequence>
<protein>
    <submittedName>
        <fullName evidence="3">DUF397 domain-containing protein</fullName>
    </submittedName>
</protein>
<organism evidence="3 4">
    <name type="scientific">Amycolatopsis antarctica</name>
    <dbReference type="NCBI Taxonomy" id="1854586"/>
    <lineage>
        <taxon>Bacteria</taxon>
        <taxon>Bacillati</taxon>
        <taxon>Actinomycetota</taxon>
        <taxon>Actinomycetes</taxon>
        <taxon>Pseudonocardiales</taxon>
        <taxon>Pseudonocardiaceae</taxon>
        <taxon>Amycolatopsis</taxon>
    </lineage>
</organism>
<dbReference type="Proteomes" id="UP000242444">
    <property type="component" value="Unassembled WGS sequence"/>
</dbReference>
<feature type="domain" description="DUF397" evidence="2">
    <location>
        <begin position="54"/>
        <end position="104"/>
    </location>
</feature>
<dbReference type="InterPro" id="IPR007278">
    <property type="entry name" value="DUF397"/>
</dbReference>
<dbReference type="AlphaFoldDB" id="A0A263D4J4"/>
<proteinExistence type="predicted"/>
<evidence type="ECO:0000313" key="3">
    <source>
        <dbReference type="EMBL" id="OZM72988.1"/>
    </source>
</evidence>
<comment type="caution">
    <text evidence="3">The sequence shown here is derived from an EMBL/GenBank/DDBJ whole genome shotgun (WGS) entry which is preliminary data.</text>
</comment>
<dbReference type="EMBL" id="NKYE01000006">
    <property type="protein sequence ID" value="OZM72988.1"/>
    <property type="molecule type" value="Genomic_DNA"/>
</dbReference>
<evidence type="ECO:0000256" key="1">
    <source>
        <dbReference type="SAM" id="MobiDB-lite"/>
    </source>
</evidence>
<name>A0A263D4J4_9PSEU</name>